<evidence type="ECO:0000256" key="2">
    <source>
        <dbReference type="ARBA" id="ARBA00022679"/>
    </source>
</evidence>
<keyword evidence="3" id="KW-0418">Kinase</keyword>
<comment type="similarity">
    <text evidence="1">Belongs to the HipA Ser/Thr kinase family.</text>
</comment>
<evidence type="ECO:0000313" key="5">
    <source>
        <dbReference type="EMBL" id="RUO41593.1"/>
    </source>
</evidence>
<dbReference type="Pfam" id="PF07804">
    <property type="entry name" value="HipA_C"/>
    <property type="match status" value="1"/>
</dbReference>
<dbReference type="InterPro" id="IPR012893">
    <property type="entry name" value="HipA-like_C"/>
</dbReference>
<evidence type="ECO:0000259" key="4">
    <source>
        <dbReference type="Pfam" id="PF07804"/>
    </source>
</evidence>
<evidence type="ECO:0000313" key="6">
    <source>
        <dbReference type="Proteomes" id="UP000287766"/>
    </source>
</evidence>
<organism evidence="5 6">
    <name type="scientific">Pseudidiomarina aestuarii</name>
    <dbReference type="NCBI Taxonomy" id="624146"/>
    <lineage>
        <taxon>Bacteria</taxon>
        <taxon>Pseudomonadati</taxon>
        <taxon>Pseudomonadota</taxon>
        <taxon>Gammaproteobacteria</taxon>
        <taxon>Alteromonadales</taxon>
        <taxon>Idiomarinaceae</taxon>
        <taxon>Pseudidiomarina</taxon>
    </lineage>
</organism>
<sequence length="444" mass="50258">MLVTLQLYNDSQWQDGFQLQLLQPELGRRSPVRIEVVRDYAVRYFGEKHSLSYTSKQEVNPMDIARYNSWPALLDDIIPTGYARARWLESLSLVDASESEQALGLLTKAAISPIGNIRVKESLSNISEDTDFNLESMRFSQSDVVERDHDFLSYAQSRGALSGGATGAGGIAPKLLIRMNASCEVWIDALQDDVSADTHYLVKFPRGKESIHQDILRAEGAYYRLLDKWLQMNTIDTSAMLLIEGQRHPSLWLPRFDRQFQQTAHGSMVERYGVESVYSLMNRSAGSLLRHEDVLATLASVCSTADKQALALEYLKRDLLNVIFGNTDNHGRNIAVIKTATSTELAPIFDFAPMRADPEQIIRTTKWSQPFERGAEFEWLALCDALSDYGDPRFFKQELCQFAERLSDLPHQSVAFDVPTAIRDFPTIQLARTPEKLRRWGLIA</sequence>
<dbReference type="EMBL" id="PIPR01000001">
    <property type="protein sequence ID" value="RUO41593.1"/>
    <property type="molecule type" value="Genomic_DNA"/>
</dbReference>
<evidence type="ECO:0000256" key="1">
    <source>
        <dbReference type="ARBA" id="ARBA00010164"/>
    </source>
</evidence>
<dbReference type="PANTHER" id="PTHR37419:SF8">
    <property type="entry name" value="TOXIN YJJJ"/>
    <property type="match status" value="1"/>
</dbReference>
<dbReference type="Proteomes" id="UP000287766">
    <property type="component" value="Unassembled WGS sequence"/>
</dbReference>
<dbReference type="PIRSF" id="PIRSF028135">
    <property type="entry name" value="UCP028135_HipA-like"/>
    <property type="match status" value="1"/>
</dbReference>
<gene>
    <name evidence="5" type="ORF">CWE22_05385</name>
</gene>
<accession>A0A7Z6ZUG3</accession>
<keyword evidence="2" id="KW-0808">Transferase</keyword>
<dbReference type="AlphaFoldDB" id="A0A7Z6ZUG3"/>
<dbReference type="InterPro" id="IPR052028">
    <property type="entry name" value="HipA_Ser/Thr_kinase"/>
</dbReference>
<keyword evidence="6" id="KW-1185">Reference proteome</keyword>
<dbReference type="PANTHER" id="PTHR37419">
    <property type="entry name" value="SERINE/THREONINE-PROTEIN KINASE TOXIN HIPA"/>
    <property type="match status" value="1"/>
</dbReference>
<dbReference type="GO" id="GO:0005829">
    <property type="term" value="C:cytosol"/>
    <property type="evidence" value="ECO:0007669"/>
    <property type="project" value="TreeGrafter"/>
</dbReference>
<name>A0A7Z6ZUG3_9GAMM</name>
<reference evidence="6" key="1">
    <citation type="journal article" date="2018" name="Front. Microbiol.">
        <title>Genome-Based Analysis Reveals the Taxonomy and Diversity of the Family Idiomarinaceae.</title>
        <authorList>
            <person name="Liu Y."/>
            <person name="Lai Q."/>
            <person name="Shao Z."/>
        </authorList>
    </citation>
    <scope>NUCLEOTIDE SEQUENCE [LARGE SCALE GENOMIC DNA]</scope>
    <source>
        <strain evidence="6">KYW314</strain>
    </source>
</reference>
<dbReference type="RefSeq" id="WP_169930327.1">
    <property type="nucleotide sequence ID" value="NZ_PIPR01000001.1"/>
</dbReference>
<feature type="domain" description="HipA-like C-terminal" evidence="4">
    <location>
        <begin position="167"/>
        <end position="365"/>
    </location>
</feature>
<comment type="caution">
    <text evidence="5">The sequence shown here is derived from an EMBL/GenBank/DDBJ whole genome shotgun (WGS) entry which is preliminary data.</text>
</comment>
<protein>
    <recommendedName>
        <fullName evidence="4">HipA-like C-terminal domain-containing protein</fullName>
    </recommendedName>
</protein>
<proteinExistence type="inferred from homology"/>
<evidence type="ECO:0000256" key="3">
    <source>
        <dbReference type="ARBA" id="ARBA00022777"/>
    </source>
</evidence>
<dbReference type="GO" id="GO:0004674">
    <property type="term" value="F:protein serine/threonine kinase activity"/>
    <property type="evidence" value="ECO:0007669"/>
    <property type="project" value="TreeGrafter"/>
</dbReference>
<dbReference type="InterPro" id="IPR016869">
    <property type="entry name" value="UCP028135_HipA-like"/>
</dbReference>